<accession>A0AAW9SZX5</accession>
<dbReference type="EMBL" id="JASOOY020000032">
    <property type="protein sequence ID" value="MEO3717886.1"/>
    <property type="molecule type" value="Genomic_DNA"/>
</dbReference>
<proteinExistence type="inferred from homology"/>
<dbReference type="PANTHER" id="PTHR34406">
    <property type="entry name" value="PROTEIN YCEI"/>
    <property type="match status" value="1"/>
</dbReference>
<dbReference type="Pfam" id="PF04264">
    <property type="entry name" value="YceI"/>
    <property type="match status" value="1"/>
</dbReference>
<comment type="similarity">
    <text evidence="1">Belongs to the UPF0312 family.</text>
</comment>
<sequence length="236" mass="25592">MSTMNSGVRKSIITLIAVAVVALAIVIVGPVLYRVFTHEGVRTGDFEANELPAATTDANGTWKIVGGDNSQNTSVGFTFNEVLPGSRRTTSGSTHDVTGELKVANNNLEDASVVVDMATLTSDIERRDINVRNNIFSVEQYPEAKFELAEPLDISSIPDNGQWANIEIPGRLTIRGVTNDVTVPMKVARTENLVLLSGTLPINRLDYNVRLPQFVAASIEENGELNLRIVAEKQDA</sequence>
<keyword evidence="2" id="KW-1133">Transmembrane helix</keyword>
<evidence type="ECO:0000313" key="5">
    <source>
        <dbReference type="Proteomes" id="UP001223646"/>
    </source>
</evidence>
<dbReference type="AlphaFoldDB" id="A0AAW9SZX5"/>
<comment type="caution">
    <text evidence="4">The sequence shown here is derived from an EMBL/GenBank/DDBJ whole genome shotgun (WGS) entry which is preliminary data.</text>
</comment>
<evidence type="ECO:0000313" key="4">
    <source>
        <dbReference type="EMBL" id="MEO3717886.1"/>
    </source>
</evidence>
<evidence type="ECO:0000256" key="2">
    <source>
        <dbReference type="SAM" id="Phobius"/>
    </source>
</evidence>
<evidence type="ECO:0000259" key="3">
    <source>
        <dbReference type="SMART" id="SM00867"/>
    </source>
</evidence>
<dbReference type="SUPFAM" id="SSF101874">
    <property type="entry name" value="YceI-like"/>
    <property type="match status" value="1"/>
</dbReference>
<keyword evidence="2" id="KW-0472">Membrane</keyword>
<dbReference type="RefSeq" id="WP_284826583.1">
    <property type="nucleotide sequence ID" value="NZ_JASOOY020000032.1"/>
</dbReference>
<dbReference type="SMART" id="SM00867">
    <property type="entry name" value="YceI"/>
    <property type="match status" value="1"/>
</dbReference>
<dbReference type="InterPro" id="IPR036761">
    <property type="entry name" value="TTHA0802/YceI-like_sf"/>
</dbReference>
<keyword evidence="2" id="KW-0812">Transmembrane</keyword>
<dbReference type="Proteomes" id="UP001223646">
    <property type="component" value="Unassembled WGS sequence"/>
</dbReference>
<protein>
    <submittedName>
        <fullName evidence="4">YceI family protein</fullName>
    </submittedName>
</protein>
<feature type="transmembrane region" description="Helical" evidence="2">
    <location>
        <begin position="12"/>
        <end position="33"/>
    </location>
</feature>
<evidence type="ECO:0000256" key="1">
    <source>
        <dbReference type="ARBA" id="ARBA00008812"/>
    </source>
</evidence>
<organism evidence="4 5">
    <name type="scientific">Corynebacterium amycolatum</name>
    <dbReference type="NCBI Taxonomy" id="43765"/>
    <lineage>
        <taxon>Bacteria</taxon>
        <taxon>Bacillati</taxon>
        <taxon>Actinomycetota</taxon>
        <taxon>Actinomycetes</taxon>
        <taxon>Mycobacteriales</taxon>
        <taxon>Corynebacteriaceae</taxon>
        <taxon>Corynebacterium</taxon>
    </lineage>
</organism>
<dbReference type="PANTHER" id="PTHR34406:SF1">
    <property type="entry name" value="PROTEIN YCEI"/>
    <property type="match status" value="1"/>
</dbReference>
<reference evidence="4" key="1">
    <citation type="submission" date="2023-05" db="EMBL/GenBank/DDBJ databases">
        <authorList>
            <person name="Du J."/>
        </authorList>
    </citation>
    <scope>NUCLEOTIDE SEQUENCE</scope>
    <source>
        <strain evidence="4">UMB1064</strain>
    </source>
</reference>
<name>A0AAW9SZX5_CORAY</name>
<gene>
    <name evidence="4" type="ORF">QP460_009850</name>
</gene>
<dbReference type="InterPro" id="IPR007372">
    <property type="entry name" value="Lipid/polyisoprenoid-bd_YceI"/>
</dbReference>
<reference evidence="4" key="2">
    <citation type="submission" date="2024-05" db="EMBL/GenBank/DDBJ databases">
        <authorList>
            <person name="Wolfe A."/>
        </authorList>
    </citation>
    <scope>NUCLEOTIDE SEQUENCE</scope>
    <source>
        <strain evidence="4">UMB1064</strain>
    </source>
</reference>
<feature type="domain" description="Lipid/polyisoprenoid-binding YceI-like" evidence="3">
    <location>
        <begin position="61"/>
        <end position="232"/>
    </location>
</feature>
<dbReference type="Gene3D" id="2.40.128.110">
    <property type="entry name" value="Lipid/polyisoprenoid-binding, YceI-like"/>
    <property type="match status" value="1"/>
</dbReference>